<keyword evidence="2" id="KW-1185">Reference proteome</keyword>
<dbReference type="InterPro" id="IPR035943">
    <property type="entry name" value="XisI-like_sf"/>
</dbReference>
<evidence type="ECO:0000313" key="1">
    <source>
        <dbReference type="EMBL" id="MBB6051225.1"/>
    </source>
</evidence>
<accession>A0A7W9W7L8</accession>
<gene>
    <name evidence="1" type="ORF">HNQ39_003016</name>
</gene>
<dbReference type="EMBL" id="JACHGW010000002">
    <property type="protein sequence ID" value="MBB6051225.1"/>
    <property type="molecule type" value="Genomic_DNA"/>
</dbReference>
<dbReference type="Pfam" id="PF08869">
    <property type="entry name" value="XisI"/>
    <property type="match status" value="1"/>
</dbReference>
<dbReference type="SUPFAM" id="SSF143847">
    <property type="entry name" value="XisI-like"/>
    <property type="match status" value="1"/>
</dbReference>
<evidence type="ECO:0008006" key="3">
    <source>
        <dbReference type="Google" id="ProtNLM"/>
    </source>
</evidence>
<evidence type="ECO:0000313" key="2">
    <source>
        <dbReference type="Proteomes" id="UP000520814"/>
    </source>
</evidence>
<reference evidence="1 2" key="1">
    <citation type="submission" date="2020-08" db="EMBL/GenBank/DDBJ databases">
        <title>Genomic Encyclopedia of Type Strains, Phase IV (KMG-IV): sequencing the most valuable type-strain genomes for metagenomic binning, comparative biology and taxonomic classification.</title>
        <authorList>
            <person name="Goeker M."/>
        </authorList>
    </citation>
    <scope>NUCLEOTIDE SEQUENCE [LARGE SCALE GENOMIC DNA]</scope>
    <source>
        <strain evidence="1 2">DSM 23562</strain>
    </source>
</reference>
<sequence length="108" mass="12277">MDSLKTIIKKILTEYVEFFGVQPTMEIEAIFDDEKGHYELLQHGWIGNRRVHGVFLHLDIKGEKIWIQHDGTSEGIAVELMEAGISPKQIVLAFRSPREREGGIFAVA</sequence>
<dbReference type="Proteomes" id="UP000520814">
    <property type="component" value="Unassembled WGS sequence"/>
</dbReference>
<dbReference type="RefSeq" id="WP_184197638.1">
    <property type="nucleotide sequence ID" value="NZ_JACHGW010000002.1"/>
</dbReference>
<dbReference type="AlphaFoldDB" id="A0A7W9W7L8"/>
<proteinExistence type="predicted"/>
<dbReference type="InterPro" id="IPR014968">
    <property type="entry name" value="XisI"/>
</dbReference>
<dbReference type="CDD" id="cd16382">
    <property type="entry name" value="XisI-like"/>
    <property type="match status" value="1"/>
</dbReference>
<comment type="caution">
    <text evidence="1">The sequence shown here is derived from an EMBL/GenBank/DDBJ whole genome shotgun (WGS) entry which is preliminary data.</text>
</comment>
<protein>
    <recommendedName>
        <fullName evidence="3">XisI protein</fullName>
    </recommendedName>
</protein>
<organism evidence="1 2">
    <name type="scientific">Armatimonas rosea</name>
    <dbReference type="NCBI Taxonomy" id="685828"/>
    <lineage>
        <taxon>Bacteria</taxon>
        <taxon>Bacillati</taxon>
        <taxon>Armatimonadota</taxon>
        <taxon>Armatimonadia</taxon>
        <taxon>Armatimonadales</taxon>
        <taxon>Armatimonadaceae</taxon>
        <taxon>Armatimonas</taxon>
    </lineage>
</organism>
<name>A0A7W9W7L8_ARMRO</name>
<dbReference type="Gene3D" id="3.30.310.110">
    <property type="entry name" value="XisI-like"/>
    <property type="match status" value="1"/>
</dbReference>